<feature type="compositionally biased region" description="Basic and acidic residues" evidence="1">
    <location>
        <begin position="117"/>
        <end position="126"/>
    </location>
</feature>
<accession>A0A6J4LJD0</accession>
<proteinExistence type="predicted"/>
<name>A0A6J4LJD0_9ACTN</name>
<reference evidence="2" key="1">
    <citation type="submission" date="2020-02" db="EMBL/GenBank/DDBJ databases">
        <authorList>
            <person name="Meier V. D."/>
        </authorList>
    </citation>
    <scope>NUCLEOTIDE SEQUENCE</scope>
    <source>
        <strain evidence="2">AVDCRST_MAG48</strain>
    </source>
</reference>
<feature type="compositionally biased region" description="Basic residues" evidence="1">
    <location>
        <begin position="88"/>
        <end position="116"/>
    </location>
</feature>
<dbReference type="EMBL" id="CADCTS010000471">
    <property type="protein sequence ID" value="CAA9335253.1"/>
    <property type="molecule type" value="Genomic_DNA"/>
</dbReference>
<evidence type="ECO:0000313" key="2">
    <source>
        <dbReference type="EMBL" id="CAA9335253.1"/>
    </source>
</evidence>
<gene>
    <name evidence="2" type="ORF">AVDCRST_MAG48-3342</name>
</gene>
<sequence length="169" mass="19964">DRSCGHQRLRPHRPQLLPGRAGLRCRRRGGRVQRPRLRRHPGTSAQVRHDPGSPRPAGVGRRRRHPGGRQGHQVLRREGPLRPSVGRDRRRRRHRVDRLLHRRHQGQGPPRRRRQEGHHLRAGQERRLHRRHGRQRRGLRPGRAPHHLQRLLHHELPGADGQGPQRRVR</sequence>
<feature type="non-terminal residue" evidence="2">
    <location>
        <position position="169"/>
    </location>
</feature>
<feature type="compositionally biased region" description="Basic residues" evidence="1">
    <location>
        <begin position="127"/>
        <end position="144"/>
    </location>
</feature>
<keyword evidence="2" id="KW-0560">Oxidoreductase</keyword>
<evidence type="ECO:0000256" key="1">
    <source>
        <dbReference type="SAM" id="MobiDB-lite"/>
    </source>
</evidence>
<dbReference type="EC" id="1.2.1.12" evidence="2"/>
<dbReference type="AlphaFoldDB" id="A0A6J4LJD0"/>
<feature type="compositionally biased region" description="Basic residues" evidence="1">
    <location>
        <begin position="1"/>
        <end position="13"/>
    </location>
</feature>
<protein>
    <submittedName>
        <fullName evidence="2">NAD-dependent glyceraldehyde-3-phosphate dehydrogenase</fullName>
        <ecNumber evidence="2">1.2.1.12</ecNumber>
    </submittedName>
</protein>
<feature type="region of interest" description="Disordered" evidence="1">
    <location>
        <begin position="1"/>
        <end position="144"/>
    </location>
</feature>
<feature type="non-terminal residue" evidence="2">
    <location>
        <position position="1"/>
    </location>
</feature>
<dbReference type="GO" id="GO:0004365">
    <property type="term" value="F:glyceraldehyde-3-phosphate dehydrogenase (NAD+) (phosphorylating) activity"/>
    <property type="evidence" value="ECO:0007669"/>
    <property type="project" value="UniProtKB-EC"/>
</dbReference>
<feature type="compositionally biased region" description="Basic residues" evidence="1">
    <location>
        <begin position="23"/>
        <end position="41"/>
    </location>
</feature>
<organism evidence="2">
    <name type="scientific">uncultured Friedmanniella sp</name>
    <dbReference type="NCBI Taxonomy" id="335381"/>
    <lineage>
        <taxon>Bacteria</taxon>
        <taxon>Bacillati</taxon>
        <taxon>Actinomycetota</taxon>
        <taxon>Actinomycetes</taxon>
        <taxon>Propionibacteriales</taxon>
        <taxon>Nocardioidaceae</taxon>
        <taxon>Friedmanniella</taxon>
        <taxon>environmental samples</taxon>
    </lineage>
</organism>